<dbReference type="Pfam" id="PF13739">
    <property type="entry name" value="PdaC"/>
    <property type="match status" value="1"/>
</dbReference>
<evidence type="ECO:0000259" key="1">
    <source>
        <dbReference type="Pfam" id="PF11738"/>
    </source>
</evidence>
<comment type="caution">
    <text evidence="3">The sequence shown here is derived from an EMBL/GenBank/DDBJ whole genome shotgun (WGS) entry which is preliminary data.</text>
</comment>
<dbReference type="Pfam" id="PF11738">
    <property type="entry name" value="DUF3298"/>
    <property type="match status" value="1"/>
</dbReference>
<dbReference type="RefSeq" id="WP_109732080.1">
    <property type="nucleotide sequence ID" value="NZ_BAAACK010000009.1"/>
</dbReference>
<dbReference type="InterPro" id="IPR021729">
    <property type="entry name" value="DUF3298"/>
</dbReference>
<dbReference type="InterPro" id="IPR025303">
    <property type="entry name" value="PdaC"/>
</dbReference>
<proteinExistence type="predicted"/>
<dbReference type="EMBL" id="QGDL01000009">
    <property type="protein sequence ID" value="PWJ28280.1"/>
    <property type="molecule type" value="Genomic_DNA"/>
</dbReference>
<evidence type="ECO:0000259" key="2">
    <source>
        <dbReference type="Pfam" id="PF13739"/>
    </source>
</evidence>
<dbReference type="Gene3D" id="3.30.565.40">
    <property type="entry name" value="Fervidobacterium nodosum Rt17-B1 like"/>
    <property type="match status" value="1"/>
</dbReference>
<dbReference type="Gene3D" id="3.90.640.20">
    <property type="entry name" value="Heat-shock cognate protein, ATPase"/>
    <property type="match status" value="1"/>
</dbReference>
<feature type="domain" description="DUF3298" evidence="1">
    <location>
        <begin position="135"/>
        <end position="212"/>
    </location>
</feature>
<sequence>MQTISTNICQRTMYSRGIPVFQYKISYPCFHTTYNIAAARKINQYYSQYARKTEEYCRTILFPQAADNAKYIPDNQPPFNSYQFLSEYQTTCNRDCIVSLYTDRYEYLGGAHGSTTRLSDTWNFKTCTRLTLEQFFPSDPSFTQAIFQEIESQISGRQKETPSSYFDDYAVLLRKNFHPENYYLDDNGIVIYYQQYDIAPYSTGIPTFSIPFQENFPTCA</sequence>
<gene>
    <name evidence="3" type="ORF">A8806_109160</name>
</gene>
<keyword evidence="4" id="KW-1185">Reference proteome</keyword>
<protein>
    <submittedName>
        <fullName evidence="3">Uncharacterized protein DUF3298</fullName>
    </submittedName>
</protein>
<organism evidence="3 4">
    <name type="scientific">Faecalicatena orotica</name>
    <dbReference type="NCBI Taxonomy" id="1544"/>
    <lineage>
        <taxon>Bacteria</taxon>
        <taxon>Bacillati</taxon>
        <taxon>Bacillota</taxon>
        <taxon>Clostridia</taxon>
        <taxon>Lachnospirales</taxon>
        <taxon>Lachnospiraceae</taxon>
        <taxon>Faecalicatena</taxon>
    </lineage>
</organism>
<reference evidence="3 4" key="1">
    <citation type="submission" date="2018-05" db="EMBL/GenBank/DDBJ databases">
        <title>The Hungate 1000. A catalogue of reference genomes from the rumen microbiome.</title>
        <authorList>
            <person name="Kelly W."/>
        </authorList>
    </citation>
    <scope>NUCLEOTIDE SEQUENCE [LARGE SCALE GENOMIC DNA]</scope>
    <source>
        <strain evidence="3 4">NLAE-zl-C242</strain>
    </source>
</reference>
<evidence type="ECO:0000313" key="3">
    <source>
        <dbReference type="EMBL" id="PWJ28280.1"/>
    </source>
</evidence>
<feature type="domain" description="Deacetylase PdaC" evidence="2">
    <location>
        <begin position="20"/>
        <end position="115"/>
    </location>
</feature>
<dbReference type="AlphaFoldDB" id="A0A2Y9BH17"/>
<name>A0A2Y9BH17_9FIRM</name>
<dbReference type="InterPro" id="IPR037126">
    <property type="entry name" value="PdaC/RsiV-like_sf"/>
</dbReference>
<dbReference type="OrthoDB" id="5637at2"/>
<dbReference type="Proteomes" id="UP000245845">
    <property type="component" value="Unassembled WGS sequence"/>
</dbReference>
<evidence type="ECO:0000313" key="4">
    <source>
        <dbReference type="Proteomes" id="UP000245845"/>
    </source>
</evidence>
<accession>A0A2Y9BH17</accession>